<dbReference type="EMBL" id="VSSQ01005923">
    <property type="protein sequence ID" value="MPM30907.1"/>
    <property type="molecule type" value="Genomic_DNA"/>
</dbReference>
<comment type="caution">
    <text evidence="1">The sequence shown here is derived from an EMBL/GenBank/DDBJ whole genome shotgun (WGS) entry which is preliminary data.</text>
</comment>
<proteinExistence type="predicted"/>
<sequence>MLTLFEENIAEKGKQIITNGYNANPCCAKACMKKFTNGTKNDEERRNRTSITVIVTQTIYR</sequence>
<gene>
    <name evidence="1" type="ORF">SDC9_77460</name>
</gene>
<accession>A0A644YRI5</accession>
<dbReference type="AlphaFoldDB" id="A0A644YRI5"/>
<evidence type="ECO:0000313" key="1">
    <source>
        <dbReference type="EMBL" id="MPM30907.1"/>
    </source>
</evidence>
<reference evidence="1" key="1">
    <citation type="submission" date="2019-08" db="EMBL/GenBank/DDBJ databases">
        <authorList>
            <person name="Kucharzyk K."/>
            <person name="Murdoch R.W."/>
            <person name="Higgins S."/>
            <person name="Loffler F."/>
        </authorList>
    </citation>
    <scope>NUCLEOTIDE SEQUENCE</scope>
</reference>
<organism evidence="1">
    <name type="scientific">bioreactor metagenome</name>
    <dbReference type="NCBI Taxonomy" id="1076179"/>
    <lineage>
        <taxon>unclassified sequences</taxon>
        <taxon>metagenomes</taxon>
        <taxon>ecological metagenomes</taxon>
    </lineage>
</organism>
<name>A0A644YRI5_9ZZZZ</name>
<protein>
    <submittedName>
        <fullName evidence="1">Uncharacterized protein</fullName>
    </submittedName>
</protein>